<evidence type="ECO:0000313" key="2">
    <source>
        <dbReference type="Proteomes" id="UP000789706"/>
    </source>
</evidence>
<name>A0A9N9A180_9GLOM</name>
<dbReference type="EMBL" id="CAJVPK010000477">
    <property type="protein sequence ID" value="CAG8515436.1"/>
    <property type="molecule type" value="Genomic_DNA"/>
</dbReference>
<gene>
    <name evidence="1" type="ORF">DEBURN_LOCUS5391</name>
</gene>
<proteinExistence type="predicted"/>
<evidence type="ECO:0000313" key="1">
    <source>
        <dbReference type="EMBL" id="CAG8515436.1"/>
    </source>
</evidence>
<reference evidence="1" key="1">
    <citation type="submission" date="2021-06" db="EMBL/GenBank/DDBJ databases">
        <authorList>
            <person name="Kallberg Y."/>
            <person name="Tangrot J."/>
            <person name="Rosling A."/>
        </authorList>
    </citation>
    <scope>NUCLEOTIDE SEQUENCE</scope>
    <source>
        <strain evidence="1">AZ414A</strain>
    </source>
</reference>
<keyword evidence="2" id="KW-1185">Reference proteome</keyword>
<accession>A0A9N9A180</accession>
<comment type="caution">
    <text evidence="1">The sequence shown here is derived from an EMBL/GenBank/DDBJ whole genome shotgun (WGS) entry which is preliminary data.</text>
</comment>
<organism evidence="1 2">
    <name type="scientific">Diversispora eburnea</name>
    <dbReference type="NCBI Taxonomy" id="1213867"/>
    <lineage>
        <taxon>Eukaryota</taxon>
        <taxon>Fungi</taxon>
        <taxon>Fungi incertae sedis</taxon>
        <taxon>Mucoromycota</taxon>
        <taxon>Glomeromycotina</taxon>
        <taxon>Glomeromycetes</taxon>
        <taxon>Diversisporales</taxon>
        <taxon>Diversisporaceae</taxon>
        <taxon>Diversispora</taxon>
    </lineage>
</organism>
<dbReference type="AlphaFoldDB" id="A0A9N9A180"/>
<protein>
    <submittedName>
        <fullName evidence="1">6231_t:CDS:1</fullName>
    </submittedName>
</protein>
<sequence length="72" mass="8032">MKTLEDKEPSDNESLHRVEIVGGRLSSSSKIDSCIVVVVGIFVSSIEGNLWSEEIFGKGEDVPRRVKEKKKE</sequence>
<dbReference type="Proteomes" id="UP000789706">
    <property type="component" value="Unassembled WGS sequence"/>
</dbReference>